<sequence length="73" mass="8125">MMLPIPLPPQFPLPTTVWMCPHEHCEHQELGYPDAPLADGVCPEKTTAAHPRRRLVLRPGREAGPAGRGLRRP</sequence>
<comment type="caution">
    <text evidence="1">The sequence shown here is derived from an EMBL/GenBank/DDBJ whole genome shotgun (WGS) entry which is preliminary data.</text>
</comment>
<organism evidence="1 2">
    <name type="scientific">Amycolatopsis rifamycinica</name>
    <dbReference type="NCBI Taxonomy" id="287986"/>
    <lineage>
        <taxon>Bacteria</taxon>
        <taxon>Bacillati</taxon>
        <taxon>Actinomycetota</taxon>
        <taxon>Actinomycetes</taxon>
        <taxon>Pseudonocardiales</taxon>
        <taxon>Pseudonocardiaceae</taxon>
        <taxon>Amycolatopsis</taxon>
    </lineage>
</organism>
<name>A0A066U8C4_9PSEU</name>
<dbReference type="AlphaFoldDB" id="A0A066U8C4"/>
<proteinExistence type="predicted"/>
<accession>A0A066U8C4</accession>
<dbReference type="Proteomes" id="UP000027345">
    <property type="component" value="Unassembled WGS sequence"/>
</dbReference>
<reference evidence="1 2" key="1">
    <citation type="submission" date="2014-05" db="EMBL/GenBank/DDBJ databases">
        <title>Draft genome sequence of Amycolatopsis rifamycinica DSM 46095.</title>
        <authorList>
            <person name="Lal R."/>
            <person name="Saxena A."/>
            <person name="Kumari R."/>
            <person name="Mukherjee U."/>
            <person name="Singh P."/>
            <person name="Sangwan N."/>
            <person name="Mahato N.K."/>
        </authorList>
    </citation>
    <scope>NUCLEOTIDE SEQUENCE [LARGE SCALE GENOMIC DNA]</scope>
    <source>
        <strain evidence="1 2">DSM 46095</strain>
    </source>
</reference>
<evidence type="ECO:0000313" key="1">
    <source>
        <dbReference type="EMBL" id="KDN22107.1"/>
    </source>
</evidence>
<protein>
    <submittedName>
        <fullName evidence="1">Uncharacterized protein</fullName>
    </submittedName>
</protein>
<keyword evidence="2" id="KW-1185">Reference proteome</keyword>
<dbReference type="STRING" id="287986.DV20_12045"/>
<dbReference type="EMBL" id="JMQI01000024">
    <property type="protein sequence ID" value="KDN22107.1"/>
    <property type="molecule type" value="Genomic_DNA"/>
</dbReference>
<evidence type="ECO:0000313" key="2">
    <source>
        <dbReference type="Proteomes" id="UP000027345"/>
    </source>
</evidence>
<gene>
    <name evidence="1" type="ORF">DV20_12045</name>
</gene>